<reference evidence="1 2" key="1">
    <citation type="submission" date="2018-09" db="EMBL/GenBank/DDBJ databases">
        <title>Genomic investigation of the strawberry pathogen Phytophthora fragariae indicates pathogenicity is determined by transcriptional variation in three key races.</title>
        <authorList>
            <person name="Adams T.M."/>
            <person name="Armitage A.D."/>
            <person name="Sobczyk M.K."/>
            <person name="Bates H.J."/>
            <person name="Dunwell J.M."/>
            <person name="Nellist C.F."/>
            <person name="Harrison R.J."/>
        </authorList>
    </citation>
    <scope>NUCLEOTIDE SEQUENCE [LARGE SCALE GENOMIC DNA]</scope>
    <source>
        <strain evidence="1 2">ONT-3</strain>
    </source>
</reference>
<name>A0A6G0L175_9STRA</name>
<protein>
    <submittedName>
        <fullName evidence="1">Uncharacterized protein</fullName>
    </submittedName>
</protein>
<dbReference type="AlphaFoldDB" id="A0A6G0L175"/>
<comment type="caution">
    <text evidence="1">The sequence shown here is derived from an EMBL/GenBank/DDBJ whole genome shotgun (WGS) entry which is preliminary data.</text>
</comment>
<sequence>MRVPHSPLQLSFRILRTQRQARQGLPRACGQRGCSESEVAVEGPVLVRMQVEMQDDYSAAGSVRDERMS</sequence>
<organism evidence="1 2">
    <name type="scientific">Phytophthora fragariae</name>
    <dbReference type="NCBI Taxonomy" id="53985"/>
    <lineage>
        <taxon>Eukaryota</taxon>
        <taxon>Sar</taxon>
        <taxon>Stramenopiles</taxon>
        <taxon>Oomycota</taxon>
        <taxon>Peronosporomycetes</taxon>
        <taxon>Peronosporales</taxon>
        <taxon>Peronosporaceae</taxon>
        <taxon>Phytophthora</taxon>
    </lineage>
</organism>
<proteinExistence type="predicted"/>
<evidence type="ECO:0000313" key="2">
    <source>
        <dbReference type="Proteomes" id="UP000488956"/>
    </source>
</evidence>
<evidence type="ECO:0000313" key="1">
    <source>
        <dbReference type="EMBL" id="KAE9105618.1"/>
    </source>
</evidence>
<dbReference type="EMBL" id="QXFX01000743">
    <property type="protein sequence ID" value="KAE9105618.1"/>
    <property type="molecule type" value="Genomic_DNA"/>
</dbReference>
<dbReference type="Proteomes" id="UP000488956">
    <property type="component" value="Unassembled WGS sequence"/>
</dbReference>
<accession>A0A6G0L175</accession>
<gene>
    <name evidence="1" type="ORF">PF010_g12945</name>
</gene>